<dbReference type="GO" id="GO:0006203">
    <property type="term" value="P:dGTP catabolic process"/>
    <property type="evidence" value="ECO:0007669"/>
    <property type="project" value="TreeGrafter"/>
</dbReference>
<feature type="domain" description="HD/PDEase" evidence="1">
    <location>
        <begin position="54"/>
        <end position="185"/>
    </location>
</feature>
<dbReference type="SMART" id="SM00471">
    <property type="entry name" value="HDc"/>
    <property type="match status" value="1"/>
</dbReference>
<protein>
    <submittedName>
        <fullName evidence="2">HD domain-containing protein</fullName>
    </submittedName>
</protein>
<dbReference type="PANTHER" id="PTHR11373:SF4">
    <property type="entry name" value="DEOXYNUCLEOSIDE TRIPHOSPHATE TRIPHOSPHOHYDROLASE SAMHD1"/>
    <property type="match status" value="1"/>
</dbReference>
<comment type="caution">
    <text evidence="2">The sequence shown here is derived from an EMBL/GenBank/DDBJ whole genome shotgun (WGS) entry which is preliminary data.</text>
</comment>
<dbReference type="Pfam" id="PF01966">
    <property type="entry name" value="HD"/>
    <property type="match status" value="1"/>
</dbReference>
<dbReference type="PANTHER" id="PTHR11373">
    <property type="entry name" value="DEOXYNUCLEOSIDE TRIPHOSPHATE TRIPHOSPHOHYDROLASE"/>
    <property type="match status" value="1"/>
</dbReference>
<sequence length="395" mass="47151">MYPKTSETKVLRDPIHGYIHIQYQVIWDCLNSREFQRLHRIHQLGGVFQVYHTAEHSRFGHSLGVYEIVRRMVNEVEDINQSLSEYEKIQVMCAGLLHDLGHGPYSHFFESLQTQTHEQRTCQLILDPHTEVHQALYRCDHLLPQYVVDILMHRHTKALMNQMISSQLDADRMDYLLRDAYETGTSYGTFDLERILRTMRVKNGVLCMKESGMHSVEDYIMARYHMYWQVYLHPDAKSYEILIQLFFSYYCQSDIHIPVFECLRHEMTNEEFIEMDECRMMYGFQESSHCEDKILREYAKAILDRHLLEWQEDPSEEEIQAIKKKIEAAGYDPSLWFVEEKKKSSAYLPYTESDSIIWIWTRHYELKPLSACSEIVKALLRMENTLEKRIYYVKL</sequence>
<organism evidence="2 3">
    <name type="scientific">Absicoccus porci</name>
    <dbReference type="NCBI Taxonomy" id="2486576"/>
    <lineage>
        <taxon>Bacteria</taxon>
        <taxon>Bacillati</taxon>
        <taxon>Bacillota</taxon>
        <taxon>Erysipelotrichia</taxon>
        <taxon>Erysipelotrichales</taxon>
        <taxon>Erysipelotrichaceae</taxon>
        <taxon>Absicoccus</taxon>
    </lineage>
</organism>
<dbReference type="InterPro" id="IPR050135">
    <property type="entry name" value="dGTPase-like"/>
</dbReference>
<dbReference type="RefSeq" id="WP_128520458.1">
    <property type="nucleotide sequence ID" value="NZ_RJQC01000002.1"/>
</dbReference>
<name>A0A3N0I0X4_9FIRM</name>
<dbReference type="AlphaFoldDB" id="A0A3N0I0X4"/>
<dbReference type="SUPFAM" id="SSF109604">
    <property type="entry name" value="HD-domain/PDEase-like"/>
    <property type="match status" value="1"/>
</dbReference>
<dbReference type="Proteomes" id="UP000276568">
    <property type="component" value="Unassembled WGS sequence"/>
</dbReference>
<dbReference type="Gene3D" id="1.10.3210.10">
    <property type="entry name" value="Hypothetical protein af1432"/>
    <property type="match status" value="1"/>
</dbReference>
<dbReference type="InterPro" id="IPR003607">
    <property type="entry name" value="HD/PDEase_dom"/>
</dbReference>
<evidence type="ECO:0000313" key="2">
    <source>
        <dbReference type="EMBL" id="RNM30547.1"/>
    </source>
</evidence>
<proteinExistence type="predicted"/>
<evidence type="ECO:0000259" key="1">
    <source>
        <dbReference type="SMART" id="SM00471"/>
    </source>
</evidence>
<dbReference type="OrthoDB" id="9803619at2"/>
<dbReference type="CDD" id="cd00077">
    <property type="entry name" value="HDc"/>
    <property type="match status" value="1"/>
</dbReference>
<reference evidence="2 3" key="1">
    <citation type="submission" date="2018-11" db="EMBL/GenBank/DDBJ databases">
        <title>Clostridium sp. nov., a member of the family Erysipelotrichaceae isolated from pig faeces.</title>
        <authorList>
            <person name="Chang Y.-H."/>
        </authorList>
    </citation>
    <scope>NUCLEOTIDE SEQUENCE [LARGE SCALE GENOMIC DNA]</scope>
    <source>
        <strain evidence="2 3">YH-panp20</strain>
    </source>
</reference>
<dbReference type="InterPro" id="IPR045509">
    <property type="entry name" value="HD_assoc_2"/>
</dbReference>
<dbReference type="InterPro" id="IPR006674">
    <property type="entry name" value="HD_domain"/>
</dbReference>
<evidence type="ECO:0000313" key="3">
    <source>
        <dbReference type="Proteomes" id="UP000276568"/>
    </source>
</evidence>
<dbReference type="GO" id="GO:0008832">
    <property type="term" value="F:dGTPase activity"/>
    <property type="evidence" value="ECO:0007669"/>
    <property type="project" value="TreeGrafter"/>
</dbReference>
<dbReference type="Pfam" id="PF19276">
    <property type="entry name" value="HD_assoc_2"/>
    <property type="match status" value="1"/>
</dbReference>
<dbReference type="EMBL" id="RJQC01000002">
    <property type="protein sequence ID" value="RNM30547.1"/>
    <property type="molecule type" value="Genomic_DNA"/>
</dbReference>
<keyword evidence="3" id="KW-1185">Reference proteome</keyword>
<accession>A0A3N0I0X4</accession>
<gene>
    <name evidence="2" type="ORF">EDX97_07130</name>
</gene>